<dbReference type="GO" id="GO:0005345">
    <property type="term" value="F:purine nucleobase transmembrane transporter activity"/>
    <property type="evidence" value="ECO:0007669"/>
    <property type="project" value="UniProtKB-ARBA"/>
</dbReference>
<evidence type="ECO:0000256" key="4">
    <source>
        <dbReference type="ARBA" id="ARBA00022692"/>
    </source>
</evidence>
<keyword evidence="5 8" id="KW-1133">Transmembrane helix</keyword>
<accession>A0A6A2XRH8</accession>
<feature type="transmembrane region" description="Helical" evidence="8">
    <location>
        <begin position="52"/>
        <end position="77"/>
    </location>
</feature>
<keyword evidence="4 8" id="KW-0812">Transmembrane</keyword>
<dbReference type="AlphaFoldDB" id="A0A6A2XRH8"/>
<reference evidence="9" key="1">
    <citation type="submission" date="2019-09" db="EMBL/GenBank/DDBJ databases">
        <title>Draft genome information of white flower Hibiscus syriacus.</title>
        <authorList>
            <person name="Kim Y.-M."/>
        </authorList>
    </citation>
    <scope>NUCLEOTIDE SEQUENCE [LARGE SCALE GENOMIC DNA]</scope>
    <source>
        <strain evidence="9">YM2019G1</strain>
    </source>
</reference>
<protein>
    <submittedName>
        <fullName evidence="9">Chaperone protein DNAj, putative isoform 1</fullName>
    </submittedName>
</protein>
<evidence type="ECO:0000256" key="1">
    <source>
        <dbReference type="ARBA" id="ARBA00004370"/>
    </source>
</evidence>
<keyword evidence="10" id="KW-1185">Reference proteome</keyword>
<sequence length="247" mass="27691">MGENGSGSRASSRVQTAAWPIYLFIIAGYYIYRSRTTEPASKNKLFCMKPQFFMPSVVIGILTGLDNYFFAYGVALLPVSTCNLILASQLDFTKLPTLLEIQLVTSVFSTSFCTIGMLINNDFKAIGRKAKEFELGETKYYMVAIFSAILWQGYFLGGIRTVFCGSSPLSGMVMAIHLPILEILAMIFFREKFETGKGLSLVLSLWGFLSYFHPDLKKIKTRKKKETPETQTKSVELPNRPKDDSSV</sequence>
<dbReference type="GO" id="GO:0016020">
    <property type="term" value="C:membrane"/>
    <property type="evidence" value="ECO:0007669"/>
    <property type="project" value="UniProtKB-SubCell"/>
</dbReference>
<evidence type="ECO:0000256" key="8">
    <source>
        <dbReference type="SAM" id="Phobius"/>
    </source>
</evidence>
<feature type="transmembrane region" description="Helical" evidence="8">
    <location>
        <begin position="169"/>
        <end position="189"/>
    </location>
</feature>
<gene>
    <name evidence="9" type="ORF">F3Y22_tig00112234pilonHSYRG00031</name>
</gene>
<evidence type="ECO:0000256" key="7">
    <source>
        <dbReference type="SAM" id="MobiDB-lite"/>
    </source>
</evidence>
<keyword evidence="6 8" id="KW-0472">Membrane</keyword>
<dbReference type="PANTHER" id="PTHR31376:SF1">
    <property type="entry name" value="PURINE PERMEASE 2"/>
    <property type="match status" value="1"/>
</dbReference>
<feature type="transmembrane region" description="Helical" evidence="8">
    <location>
        <begin position="97"/>
        <end position="119"/>
    </location>
</feature>
<evidence type="ECO:0000256" key="6">
    <source>
        <dbReference type="ARBA" id="ARBA00023136"/>
    </source>
</evidence>
<dbReference type="InterPro" id="IPR030182">
    <property type="entry name" value="PUP_plant"/>
</dbReference>
<feature type="region of interest" description="Disordered" evidence="7">
    <location>
        <begin position="221"/>
        <end position="247"/>
    </location>
</feature>
<dbReference type="EMBL" id="VEPZ02001527">
    <property type="protein sequence ID" value="KAE8669475.1"/>
    <property type="molecule type" value="Genomic_DNA"/>
</dbReference>
<keyword evidence="3" id="KW-0813">Transport</keyword>
<evidence type="ECO:0000256" key="2">
    <source>
        <dbReference type="ARBA" id="ARBA00006213"/>
    </source>
</evidence>
<comment type="subcellular location">
    <subcellularLocation>
        <location evidence="1">Membrane</location>
    </subcellularLocation>
</comment>
<evidence type="ECO:0000313" key="9">
    <source>
        <dbReference type="EMBL" id="KAE8669475.1"/>
    </source>
</evidence>
<dbReference type="GO" id="GO:0015211">
    <property type="term" value="F:purine nucleoside transmembrane transporter activity"/>
    <property type="evidence" value="ECO:0007669"/>
    <property type="project" value="InterPro"/>
</dbReference>
<dbReference type="Proteomes" id="UP000436088">
    <property type="component" value="Unassembled WGS sequence"/>
</dbReference>
<feature type="transmembrane region" description="Helical" evidence="8">
    <location>
        <begin position="140"/>
        <end position="163"/>
    </location>
</feature>
<dbReference type="Pfam" id="PF16913">
    <property type="entry name" value="PUNUT"/>
    <property type="match status" value="2"/>
</dbReference>
<evidence type="ECO:0000256" key="3">
    <source>
        <dbReference type="ARBA" id="ARBA00022448"/>
    </source>
</evidence>
<comment type="caution">
    <text evidence="9">The sequence shown here is derived from an EMBL/GenBank/DDBJ whole genome shotgun (WGS) entry which is preliminary data.</text>
</comment>
<evidence type="ECO:0000313" key="10">
    <source>
        <dbReference type="Proteomes" id="UP000436088"/>
    </source>
</evidence>
<name>A0A6A2XRH8_HIBSY</name>
<evidence type="ECO:0000256" key="5">
    <source>
        <dbReference type="ARBA" id="ARBA00022989"/>
    </source>
</evidence>
<feature type="transmembrane region" description="Helical" evidence="8">
    <location>
        <begin position="12"/>
        <end position="32"/>
    </location>
</feature>
<organism evidence="9 10">
    <name type="scientific">Hibiscus syriacus</name>
    <name type="common">Rose of Sharon</name>
    <dbReference type="NCBI Taxonomy" id="106335"/>
    <lineage>
        <taxon>Eukaryota</taxon>
        <taxon>Viridiplantae</taxon>
        <taxon>Streptophyta</taxon>
        <taxon>Embryophyta</taxon>
        <taxon>Tracheophyta</taxon>
        <taxon>Spermatophyta</taxon>
        <taxon>Magnoliopsida</taxon>
        <taxon>eudicotyledons</taxon>
        <taxon>Gunneridae</taxon>
        <taxon>Pentapetalae</taxon>
        <taxon>rosids</taxon>
        <taxon>malvids</taxon>
        <taxon>Malvales</taxon>
        <taxon>Malvaceae</taxon>
        <taxon>Malvoideae</taxon>
        <taxon>Hibiscus</taxon>
    </lineage>
</organism>
<comment type="similarity">
    <text evidence="2">Belongs to the purine permeases (TC 2.A.7.14) family.</text>
</comment>
<proteinExistence type="inferred from homology"/>
<dbReference type="PANTHER" id="PTHR31376">
    <property type="entry name" value="OS09G0467300 PROTEIN-RELATED"/>
    <property type="match status" value="1"/>
</dbReference>